<keyword evidence="2" id="KW-1185">Reference proteome</keyword>
<evidence type="ECO:0000313" key="2">
    <source>
        <dbReference type="Proteomes" id="UP001177120"/>
    </source>
</evidence>
<comment type="caution">
    <text evidence="1">The sequence shown here is derived from an EMBL/GenBank/DDBJ whole genome shotgun (WGS) entry which is preliminary data.</text>
</comment>
<name>A0ABS2WII0_9BACL</name>
<organism evidence="1 2">
    <name type="scientific">Polycladomyces zharkentensis</name>
    <dbReference type="NCBI Taxonomy" id="2807616"/>
    <lineage>
        <taxon>Bacteria</taxon>
        <taxon>Bacillati</taxon>
        <taxon>Bacillota</taxon>
        <taxon>Bacilli</taxon>
        <taxon>Bacillales</taxon>
        <taxon>Thermoactinomycetaceae</taxon>
        <taxon>Polycladomyces</taxon>
    </lineage>
</organism>
<evidence type="ECO:0000313" key="1">
    <source>
        <dbReference type="EMBL" id="MBN2909331.1"/>
    </source>
</evidence>
<accession>A0ABS2WII0</accession>
<dbReference type="RefSeq" id="WP_205494309.1">
    <property type="nucleotide sequence ID" value="NZ_JAFHAP010000008.1"/>
</dbReference>
<sequence length="118" mass="13738">MEEDHVNDRIPIACVPSAMTVEQREKYQQLLDYISNYWQEIYELPDGYAVCYPAESSMIKKIAEFISLERLCCPFLNFELHVAPNRPVCLHLTGPEGVKEFLKETFTWIHHASSDPNF</sequence>
<proteinExistence type="predicted"/>
<protein>
    <submittedName>
        <fullName evidence="1">Uncharacterized protein</fullName>
    </submittedName>
</protein>
<dbReference type="EMBL" id="JAFHAP010000008">
    <property type="protein sequence ID" value="MBN2909331.1"/>
    <property type="molecule type" value="Genomic_DNA"/>
</dbReference>
<gene>
    <name evidence="1" type="ORF">JQC72_07315</name>
</gene>
<reference evidence="1" key="1">
    <citation type="journal article" date="2024" name="Int. J. Syst. Evol. Microbiol.">
        <title>Polycladomyces zharkentensis sp. nov., a novel thermophilic cellulose- and starch-degrading member of the Bacillota from a geothermal aquifer in Kazakhstan.</title>
        <authorList>
            <person name="Mashzhan A."/>
            <person name="Kistaubayeva A."/>
            <person name="Javier-Lopez R."/>
            <person name="Bissenova U."/>
            <person name="Bissenbay A."/>
            <person name="Birkeland N.K."/>
        </authorList>
    </citation>
    <scope>NUCLEOTIDE SEQUENCE</scope>
    <source>
        <strain evidence="1">ZKZ2T</strain>
    </source>
</reference>
<dbReference type="Proteomes" id="UP001177120">
    <property type="component" value="Unassembled WGS sequence"/>
</dbReference>